<keyword evidence="1" id="KW-1133">Transmembrane helix</keyword>
<evidence type="ECO:0000313" key="3">
    <source>
        <dbReference type="Proteomes" id="UP000324021"/>
    </source>
</evidence>
<evidence type="ECO:0000313" key="2">
    <source>
        <dbReference type="EMBL" id="SDD44477.1"/>
    </source>
</evidence>
<dbReference type="Proteomes" id="UP000324021">
    <property type="component" value="Unassembled WGS sequence"/>
</dbReference>
<gene>
    <name evidence="2" type="ORF">SAMN05192552_102336</name>
</gene>
<protein>
    <submittedName>
        <fullName evidence="2">Uncharacterized protein</fullName>
    </submittedName>
</protein>
<feature type="transmembrane region" description="Helical" evidence="1">
    <location>
        <begin position="21"/>
        <end position="41"/>
    </location>
</feature>
<dbReference type="EMBL" id="FMZP01000023">
    <property type="protein sequence ID" value="SDD44477.1"/>
    <property type="molecule type" value="Genomic_DNA"/>
</dbReference>
<accession>A0A1G6UV45</accession>
<keyword evidence="1" id="KW-0812">Transmembrane</keyword>
<dbReference type="Pfam" id="PF23959">
    <property type="entry name" value="DUF7288"/>
    <property type="match status" value="1"/>
</dbReference>
<name>A0A1G6UV45_9EURY</name>
<keyword evidence="1" id="KW-0472">Membrane</keyword>
<reference evidence="2 3" key="1">
    <citation type="submission" date="2016-10" db="EMBL/GenBank/DDBJ databases">
        <authorList>
            <person name="Varghese N."/>
            <person name="Submissions S."/>
        </authorList>
    </citation>
    <scope>NUCLEOTIDE SEQUENCE [LARGE SCALE GENOMIC DNA]</scope>
    <source>
        <strain evidence="2 3">CDM_1</strain>
    </source>
</reference>
<dbReference type="AlphaFoldDB" id="A0A1G6UV45"/>
<dbReference type="RefSeq" id="WP_149782421.1">
    <property type="nucleotide sequence ID" value="NZ_FMZP01000023.1"/>
</dbReference>
<evidence type="ECO:0000256" key="1">
    <source>
        <dbReference type="SAM" id="Phobius"/>
    </source>
</evidence>
<proteinExistence type="predicted"/>
<sequence length="202" mass="22523">MIGDILSRLGGQSLNDTRGQAFTLESITGAIILLLIMLVALQSTVITPLSASTANQQIEKQNRALANDALDIAAATNSITPVILNWNKGEKRFKGTEGTERPYYTQGVPEDFEFGELLNESLSSEDIAYNMYVEYQNEENDKIKDTTVVYQGEPSYNAATATKTIFLHDSTVDSESDSYIKDIHDDSELYNVVRVRIVVWRM</sequence>
<dbReference type="InterPro" id="IPR055712">
    <property type="entry name" value="DUF7288"/>
</dbReference>
<organism evidence="2 3">
    <name type="scientific">Natrinema hispanicum</name>
    <dbReference type="NCBI Taxonomy" id="392421"/>
    <lineage>
        <taxon>Archaea</taxon>
        <taxon>Methanobacteriati</taxon>
        <taxon>Methanobacteriota</taxon>
        <taxon>Stenosarchaea group</taxon>
        <taxon>Halobacteria</taxon>
        <taxon>Halobacteriales</taxon>
        <taxon>Natrialbaceae</taxon>
        <taxon>Natrinema</taxon>
    </lineage>
</organism>